<feature type="compositionally biased region" description="Low complexity" evidence="7">
    <location>
        <begin position="51"/>
        <end position="63"/>
    </location>
</feature>
<dbReference type="InterPro" id="IPR036282">
    <property type="entry name" value="Glutathione-S-Trfase_C_sf"/>
</dbReference>
<dbReference type="Gene3D" id="1.20.1050.10">
    <property type="match status" value="1"/>
</dbReference>
<feature type="region of interest" description="Disordered" evidence="7">
    <location>
        <begin position="32"/>
        <end position="63"/>
    </location>
</feature>
<dbReference type="InterPro" id="IPR010987">
    <property type="entry name" value="Glutathione-S-Trfase_C-like"/>
</dbReference>
<dbReference type="InterPro" id="IPR036259">
    <property type="entry name" value="MFS_trans_sf"/>
</dbReference>
<evidence type="ECO:0000259" key="11">
    <source>
        <dbReference type="PROSITE" id="PS50850"/>
    </source>
</evidence>
<dbReference type="GO" id="GO:0016020">
    <property type="term" value="C:membrane"/>
    <property type="evidence" value="ECO:0007669"/>
    <property type="project" value="UniProtKB-SubCell"/>
</dbReference>
<comment type="similarity">
    <text evidence="2">Belongs to the GST superfamily. Zeta family.</text>
</comment>
<feature type="domain" description="Major facilitator superfamily (MFS) profile" evidence="11">
    <location>
        <begin position="89"/>
        <end position="536"/>
    </location>
</feature>
<keyword evidence="5 8" id="KW-1133">Transmembrane helix</keyword>
<dbReference type="PROSITE" id="PS50404">
    <property type="entry name" value="GST_NTER"/>
    <property type="match status" value="1"/>
</dbReference>
<protein>
    <recommendedName>
        <fullName evidence="14">Major facilitator superfamily (MFS) profile domain-containing protein</fullName>
    </recommendedName>
</protein>
<comment type="subcellular location">
    <subcellularLocation>
        <location evidence="1">Membrane</location>
        <topology evidence="1">Multi-pass membrane protein</topology>
    </subcellularLocation>
</comment>
<keyword evidence="4 8" id="KW-0812">Transmembrane</keyword>
<feature type="domain" description="GST C-terminal" evidence="10">
    <location>
        <begin position="721"/>
        <end position="855"/>
    </location>
</feature>
<dbReference type="GO" id="GO:0003824">
    <property type="term" value="F:catalytic activity"/>
    <property type="evidence" value="ECO:0007669"/>
    <property type="project" value="InterPro"/>
</dbReference>
<dbReference type="InterPro" id="IPR011701">
    <property type="entry name" value="MFS"/>
</dbReference>
<dbReference type="InterPro" id="IPR036249">
    <property type="entry name" value="Thioredoxin-like_sf"/>
</dbReference>
<dbReference type="AlphaFoldDB" id="A0A0C2IF78"/>
<name>A0A0C2IF78_9PEZI</name>
<feature type="transmembrane region" description="Helical" evidence="8">
    <location>
        <begin position="128"/>
        <end position="149"/>
    </location>
</feature>
<dbReference type="FunFam" id="1.20.1250.20:FF:000013">
    <property type="entry name" value="MFS general substrate transporter"/>
    <property type="match status" value="1"/>
</dbReference>
<organism evidence="12 13">
    <name type="scientific">Sporothrix brasiliensis 5110</name>
    <dbReference type="NCBI Taxonomy" id="1398154"/>
    <lineage>
        <taxon>Eukaryota</taxon>
        <taxon>Fungi</taxon>
        <taxon>Dikarya</taxon>
        <taxon>Ascomycota</taxon>
        <taxon>Pezizomycotina</taxon>
        <taxon>Sordariomycetes</taxon>
        <taxon>Sordariomycetidae</taxon>
        <taxon>Ophiostomatales</taxon>
        <taxon>Ophiostomataceae</taxon>
        <taxon>Sporothrix</taxon>
    </lineage>
</organism>
<feature type="transmembrane region" description="Helical" evidence="8">
    <location>
        <begin position="216"/>
        <end position="237"/>
    </location>
</feature>
<dbReference type="GeneID" id="63681961"/>
<feature type="transmembrane region" description="Helical" evidence="8">
    <location>
        <begin position="182"/>
        <end position="204"/>
    </location>
</feature>
<keyword evidence="3" id="KW-0813">Transport</keyword>
<dbReference type="GO" id="GO:0009072">
    <property type="term" value="P:aromatic amino acid metabolic process"/>
    <property type="evidence" value="ECO:0007669"/>
    <property type="project" value="InterPro"/>
</dbReference>
<dbReference type="SUPFAM" id="SSF52833">
    <property type="entry name" value="Thioredoxin-like"/>
    <property type="match status" value="1"/>
</dbReference>
<dbReference type="GO" id="GO:0005737">
    <property type="term" value="C:cytoplasm"/>
    <property type="evidence" value="ECO:0007669"/>
    <property type="project" value="InterPro"/>
</dbReference>
<evidence type="ECO:0000256" key="7">
    <source>
        <dbReference type="SAM" id="MobiDB-lite"/>
    </source>
</evidence>
<keyword evidence="6 8" id="KW-0472">Membrane</keyword>
<dbReference type="PANTHER" id="PTHR43791:SF52">
    <property type="entry name" value="TRANSPORTER, PUTATIVE (AFU_ORTHOLOGUE AFUA_1G11820)-RELATED"/>
    <property type="match status" value="1"/>
</dbReference>
<feature type="transmembrane region" description="Helical" evidence="8">
    <location>
        <begin position="270"/>
        <end position="291"/>
    </location>
</feature>
<dbReference type="Pfam" id="PF13409">
    <property type="entry name" value="GST_N_2"/>
    <property type="match status" value="1"/>
</dbReference>
<dbReference type="PROSITE" id="PS50405">
    <property type="entry name" value="GST_CTER"/>
    <property type="match status" value="1"/>
</dbReference>
<feature type="domain" description="GST N-terminal" evidence="9">
    <location>
        <begin position="623"/>
        <end position="714"/>
    </location>
</feature>
<evidence type="ECO:0000313" key="12">
    <source>
        <dbReference type="EMBL" id="KIH87866.1"/>
    </source>
</evidence>
<sequence>MAFQPHGRRQQPGMEAIIETVSDRASIAAVDAVAPETEHEPKSARHDRSSGSEPPLLSPSQQQHCQTSHASALSRKAERRLVWKLDLCILPIFLVVFLISTLDRISMSNAKVMGLMGDLSLTVQQYNIAYYICFATLVIFGVPSSLLLCRSRRPSWYLGAMTVCWGVANLCAGFVQTYHGLVAVRFVLGIFEAGLQPGVIYVTSLYYTRHEYQTRLSLLFCGHVAASAFGPLMAYAIGKGIAGAQTVSPKNSTTDVVSSIAPNGFKGWRWVFIVEGSVTAAIGLVACFLVVDEPDRCRYLSAEERRRVQQRVAEDRGGGAGVGSGSAVDTFAMDRLDRRAVLHSLADYKIWLGALVAVGTGTTAYSTPMFMPSILHDFGYKARDVKIHTLPVYAVAAVFMVAVSWLADRLRLRYALIMAATIVATIGYCMLLDETWMNREAKYGASFLISIGGYAALPLAYGWLVENLAGRWKRAFGVGVQSALGNMAGVVASTIYRREESPTYVTGYGVALGFLWIGAAAATALAYLMWVENRRRQLGQRAYRLERRPGWNGGPRMWRTWATTIPGSATSAPPVEARDIPRSFLVDFLARRFGTAPTIVISRAAHQSTSPRLRTPTPSINMTKLTLYGYYRSSCTTRLRIALALKKIEHTTVFVDFFNKEHRGAAYTAINPNQSLPTLAAEIEGSGSGGGTPVYITQSVAALEFLEEAFPDNAVPLLPKNPADRARVRSLVEIVVADLQPRQANHTLEKLGSDLGADGDQKTKWAYDWSVRELRAYETLVTAGGANGGPSGKYSVGDTVTLADVCLVPAIQNAVERWGVDLEKEFPVLATIFGNLTALPEVQGAHWSKQPDAPKDA</sequence>
<dbReference type="InterPro" id="IPR004045">
    <property type="entry name" value="Glutathione_S-Trfase_N"/>
</dbReference>
<evidence type="ECO:0000256" key="3">
    <source>
        <dbReference type="ARBA" id="ARBA00022448"/>
    </source>
</evidence>
<dbReference type="SFLD" id="SFLDS00019">
    <property type="entry name" value="Glutathione_Transferase_(cytos"/>
    <property type="match status" value="1"/>
</dbReference>
<feature type="compositionally biased region" description="Basic and acidic residues" evidence="7">
    <location>
        <begin position="36"/>
        <end position="50"/>
    </location>
</feature>
<evidence type="ECO:0000313" key="13">
    <source>
        <dbReference type="Proteomes" id="UP000031575"/>
    </source>
</evidence>
<feature type="transmembrane region" description="Helical" evidence="8">
    <location>
        <begin position="81"/>
        <end position="102"/>
    </location>
</feature>
<evidence type="ECO:0000256" key="1">
    <source>
        <dbReference type="ARBA" id="ARBA00004141"/>
    </source>
</evidence>
<evidence type="ECO:0000256" key="8">
    <source>
        <dbReference type="SAM" id="Phobius"/>
    </source>
</evidence>
<dbReference type="SUPFAM" id="SSF103473">
    <property type="entry name" value="MFS general substrate transporter"/>
    <property type="match status" value="1"/>
</dbReference>
<dbReference type="Proteomes" id="UP000031575">
    <property type="component" value="Unassembled WGS sequence"/>
</dbReference>
<feature type="transmembrane region" description="Helical" evidence="8">
    <location>
        <begin position="387"/>
        <end position="407"/>
    </location>
</feature>
<dbReference type="RefSeq" id="XP_040615876.1">
    <property type="nucleotide sequence ID" value="XM_040767040.1"/>
</dbReference>
<evidence type="ECO:0000256" key="6">
    <source>
        <dbReference type="ARBA" id="ARBA00023136"/>
    </source>
</evidence>
<keyword evidence="13" id="KW-1185">Reference proteome</keyword>
<dbReference type="Gene3D" id="1.20.1250.20">
    <property type="entry name" value="MFS general substrate transporter like domains"/>
    <property type="match status" value="2"/>
</dbReference>
<dbReference type="InterPro" id="IPR020846">
    <property type="entry name" value="MFS_dom"/>
</dbReference>
<dbReference type="SFLD" id="SFLDG00358">
    <property type="entry name" value="Main_(cytGST)"/>
    <property type="match status" value="1"/>
</dbReference>
<dbReference type="VEuPathDB" id="FungiDB:SPBR_08914"/>
<evidence type="ECO:0008006" key="14">
    <source>
        <dbReference type="Google" id="ProtNLM"/>
    </source>
</evidence>
<feature type="transmembrane region" description="Helical" evidence="8">
    <location>
        <begin position="443"/>
        <end position="464"/>
    </location>
</feature>
<gene>
    <name evidence="12" type="ORF">SPBR_08914</name>
</gene>
<feature type="transmembrane region" description="Helical" evidence="8">
    <location>
        <begin position="414"/>
        <end position="431"/>
    </location>
</feature>
<dbReference type="InterPro" id="IPR005955">
    <property type="entry name" value="GST_Zeta"/>
</dbReference>
<evidence type="ECO:0000259" key="10">
    <source>
        <dbReference type="PROSITE" id="PS50405"/>
    </source>
</evidence>
<comment type="caution">
    <text evidence="12">The sequence shown here is derived from an EMBL/GenBank/DDBJ whole genome shotgun (WGS) entry which is preliminary data.</text>
</comment>
<evidence type="ECO:0000259" key="9">
    <source>
        <dbReference type="PROSITE" id="PS50404"/>
    </source>
</evidence>
<evidence type="ECO:0000256" key="5">
    <source>
        <dbReference type="ARBA" id="ARBA00022989"/>
    </source>
</evidence>
<dbReference type="NCBIfam" id="TIGR01262">
    <property type="entry name" value="maiA"/>
    <property type="match status" value="1"/>
</dbReference>
<dbReference type="Gene3D" id="3.40.30.10">
    <property type="entry name" value="Glutaredoxin"/>
    <property type="match status" value="1"/>
</dbReference>
<feature type="transmembrane region" description="Helical" evidence="8">
    <location>
        <begin position="156"/>
        <end position="176"/>
    </location>
</feature>
<dbReference type="PANTHER" id="PTHR43791">
    <property type="entry name" value="PERMEASE-RELATED"/>
    <property type="match status" value="1"/>
</dbReference>
<dbReference type="HOGENOM" id="CLU_333501_0_0_1"/>
<accession>A0A0C2IF78</accession>
<dbReference type="PROSITE" id="PS50850">
    <property type="entry name" value="MFS"/>
    <property type="match status" value="1"/>
</dbReference>
<proteinExistence type="inferred from homology"/>
<dbReference type="Pfam" id="PF07690">
    <property type="entry name" value="MFS_1"/>
    <property type="match status" value="1"/>
</dbReference>
<dbReference type="SUPFAM" id="SSF47616">
    <property type="entry name" value="GST C-terminal domain-like"/>
    <property type="match status" value="1"/>
</dbReference>
<reference evidence="12 13" key="1">
    <citation type="journal article" date="2014" name="BMC Genomics">
        <title>Comparative genomics of the major fungal agents of human and animal Sporotrichosis: Sporothrix schenckii and Sporothrix brasiliensis.</title>
        <authorList>
            <person name="Teixeira M.M."/>
            <person name="de Almeida L.G."/>
            <person name="Kubitschek-Barreira P."/>
            <person name="Alves F.L."/>
            <person name="Kioshima E.S."/>
            <person name="Abadio A.K."/>
            <person name="Fernandes L."/>
            <person name="Derengowski L.S."/>
            <person name="Ferreira K.S."/>
            <person name="Souza R.C."/>
            <person name="Ruiz J.C."/>
            <person name="de Andrade N.C."/>
            <person name="Paes H.C."/>
            <person name="Nicola A.M."/>
            <person name="Albuquerque P."/>
            <person name="Gerber A.L."/>
            <person name="Martins V.P."/>
            <person name="Peconick L.D."/>
            <person name="Neto A.V."/>
            <person name="Chaucanez C.B."/>
            <person name="Silva P.A."/>
            <person name="Cunha O.L."/>
            <person name="de Oliveira F.F."/>
            <person name="dos Santos T.C."/>
            <person name="Barros A.L."/>
            <person name="Soares M.A."/>
            <person name="de Oliveira L.M."/>
            <person name="Marini M.M."/>
            <person name="Villalobos-Duno H."/>
            <person name="Cunha M.M."/>
            <person name="de Hoog S."/>
            <person name="da Silveira J.F."/>
            <person name="Henrissat B."/>
            <person name="Nino-Vega G.A."/>
            <person name="Cisalpino P.S."/>
            <person name="Mora-Montes H.M."/>
            <person name="Almeida S.R."/>
            <person name="Stajich J.E."/>
            <person name="Lopes-Bezerra L.M."/>
            <person name="Vasconcelos A.T."/>
            <person name="Felipe M.S."/>
        </authorList>
    </citation>
    <scope>NUCLEOTIDE SEQUENCE [LARGE SCALE GENOMIC DNA]</scope>
    <source>
        <strain evidence="12 13">5110</strain>
    </source>
</reference>
<feature type="transmembrane region" description="Helical" evidence="8">
    <location>
        <begin position="508"/>
        <end position="531"/>
    </location>
</feature>
<dbReference type="OrthoDB" id="19923at2759"/>
<dbReference type="InterPro" id="IPR040079">
    <property type="entry name" value="Glutathione_S-Trfase"/>
</dbReference>
<dbReference type="EMBL" id="AWTV01000010">
    <property type="protein sequence ID" value="KIH87866.1"/>
    <property type="molecule type" value="Genomic_DNA"/>
</dbReference>
<evidence type="ECO:0000256" key="4">
    <source>
        <dbReference type="ARBA" id="ARBA00022692"/>
    </source>
</evidence>
<feature type="transmembrane region" description="Helical" evidence="8">
    <location>
        <begin position="348"/>
        <end position="367"/>
    </location>
</feature>
<dbReference type="GO" id="GO:0022857">
    <property type="term" value="F:transmembrane transporter activity"/>
    <property type="evidence" value="ECO:0007669"/>
    <property type="project" value="InterPro"/>
</dbReference>
<evidence type="ECO:0000256" key="2">
    <source>
        <dbReference type="ARBA" id="ARBA00010007"/>
    </source>
</evidence>